<evidence type="ECO:0000256" key="1">
    <source>
        <dbReference type="ARBA" id="ARBA00022723"/>
    </source>
</evidence>
<keyword evidence="1" id="KW-0479">Metal-binding</keyword>
<accession>A0A7S3ESC5</accession>
<proteinExistence type="predicted"/>
<feature type="region of interest" description="Disordered" evidence="4">
    <location>
        <begin position="1"/>
        <end position="35"/>
    </location>
</feature>
<dbReference type="PANTHER" id="PTHR22966:SF61">
    <property type="entry name" value="2-AMINOETHANETHIOL DIOXYGENASE"/>
    <property type="match status" value="1"/>
</dbReference>
<feature type="compositionally biased region" description="Polar residues" evidence="4">
    <location>
        <begin position="8"/>
        <end position="21"/>
    </location>
</feature>
<keyword evidence="3" id="KW-0408">Iron</keyword>
<dbReference type="SUPFAM" id="SSF51182">
    <property type="entry name" value="RmlC-like cupins"/>
    <property type="match status" value="1"/>
</dbReference>
<dbReference type="EMBL" id="HBHX01005833">
    <property type="protein sequence ID" value="CAE0102501.1"/>
    <property type="molecule type" value="Transcribed_RNA"/>
</dbReference>
<evidence type="ECO:0000313" key="5">
    <source>
        <dbReference type="EMBL" id="CAE0102501.1"/>
    </source>
</evidence>
<dbReference type="AlphaFoldDB" id="A0A7S3ESC5"/>
<gene>
    <name evidence="5" type="ORF">HERI1096_LOCUS3158</name>
</gene>
<protein>
    <submittedName>
        <fullName evidence="5">Uncharacterized protein</fullName>
    </submittedName>
</protein>
<dbReference type="InterPro" id="IPR011051">
    <property type="entry name" value="RmlC_Cupin_sf"/>
</dbReference>
<dbReference type="PANTHER" id="PTHR22966">
    <property type="entry name" value="2-AMINOETHANETHIOL DIOXYGENASE"/>
    <property type="match status" value="1"/>
</dbReference>
<evidence type="ECO:0000256" key="3">
    <source>
        <dbReference type="ARBA" id="ARBA00023004"/>
    </source>
</evidence>
<organism evidence="5">
    <name type="scientific">Haptolina ericina</name>
    <dbReference type="NCBI Taxonomy" id="156174"/>
    <lineage>
        <taxon>Eukaryota</taxon>
        <taxon>Haptista</taxon>
        <taxon>Haptophyta</taxon>
        <taxon>Prymnesiophyceae</taxon>
        <taxon>Prymnesiales</taxon>
        <taxon>Prymnesiaceae</taxon>
        <taxon>Haptolina</taxon>
    </lineage>
</organism>
<name>A0A7S3ESC5_9EUKA</name>
<reference evidence="5" key="1">
    <citation type="submission" date="2021-01" db="EMBL/GenBank/DDBJ databases">
        <authorList>
            <person name="Corre E."/>
            <person name="Pelletier E."/>
            <person name="Niang G."/>
            <person name="Scheremetjew M."/>
            <person name="Finn R."/>
            <person name="Kale V."/>
            <person name="Holt S."/>
            <person name="Cochrane G."/>
            <person name="Meng A."/>
            <person name="Brown T."/>
            <person name="Cohen L."/>
        </authorList>
    </citation>
    <scope>NUCLEOTIDE SEQUENCE</scope>
    <source>
        <strain evidence="5">CCMP281</strain>
    </source>
</reference>
<keyword evidence="2" id="KW-0560">Oxidoreductase</keyword>
<evidence type="ECO:0000256" key="2">
    <source>
        <dbReference type="ARBA" id="ARBA00023002"/>
    </source>
</evidence>
<dbReference type="InterPro" id="IPR012864">
    <property type="entry name" value="PCO/ADO"/>
</dbReference>
<sequence>MSSEEQRLATANTGQTSTATMQGALFTPRPARRRGETVLTPEAPTFLLKEDFANIHAFTALSDCAVLDVLMPPYGDEAERDCHYFEEIAAEGEATGLGTRLLRSIAPPASLDIRRGEYCGPIVQPDDVAALKRRWPR</sequence>
<dbReference type="GO" id="GO:0016702">
    <property type="term" value="F:oxidoreductase activity, acting on single donors with incorporation of molecular oxygen, incorporation of two atoms of oxygen"/>
    <property type="evidence" value="ECO:0007669"/>
    <property type="project" value="InterPro"/>
</dbReference>
<dbReference type="GO" id="GO:0046872">
    <property type="term" value="F:metal ion binding"/>
    <property type="evidence" value="ECO:0007669"/>
    <property type="project" value="UniProtKB-KW"/>
</dbReference>
<dbReference type="Pfam" id="PF07847">
    <property type="entry name" value="PCO_ADO"/>
    <property type="match status" value="1"/>
</dbReference>
<evidence type="ECO:0000256" key="4">
    <source>
        <dbReference type="SAM" id="MobiDB-lite"/>
    </source>
</evidence>